<sequence>MRHSLSFALLLGGLLAAGPALAEDPLSVDELVERFNKQKQVFSEADSNGLGATRGLKLVTVEDVSVESADPNVAVSAEATTEPMDPNRPIQAAADPDQPMVFGQLDPELQVNLNITFGFDSAALSDAEKPKLDTMCQVLEQSDIQLIRIVGHTDASGSEDYNERLSILRAREVARHLNEECGIDPSRMETVGMGERFPYNAGNPRADENRRVEFQALS</sequence>
<feature type="chain" id="PRO_5016580167" evidence="5">
    <location>
        <begin position="23"/>
        <end position="218"/>
    </location>
</feature>
<dbReference type="PANTHER" id="PTHR30329:SF21">
    <property type="entry name" value="LIPOPROTEIN YIAD-RELATED"/>
    <property type="match status" value="1"/>
</dbReference>
<dbReference type="InterPro" id="IPR006664">
    <property type="entry name" value="OMP_bac"/>
</dbReference>
<gene>
    <name evidence="7" type="ORF">DU478_20620</name>
</gene>
<evidence type="ECO:0000313" key="7">
    <source>
        <dbReference type="EMBL" id="RDD64314.1"/>
    </source>
</evidence>
<comment type="subcellular location">
    <subcellularLocation>
        <location evidence="1">Cell outer membrane</location>
    </subcellularLocation>
</comment>
<evidence type="ECO:0000256" key="5">
    <source>
        <dbReference type="SAM" id="SignalP"/>
    </source>
</evidence>
<dbReference type="SUPFAM" id="SSF103088">
    <property type="entry name" value="OmpA-like"/>
    <property type="match status" value="1"/>
</dbReference>
<dbReference type="RefSeq" id="WP_114512757.1">
    <property type="nucleotide sequence ID" value="NZ_QPMK01000024.1"/>
</dbReference>
<feature type="signal peptide" evidence="5">
    <location>
        <begin position="1"/>
        <end position="22"/>
    </location>
</feature>
<dbReference type="PANTHER" id="PTHR30329">
    <property type="entry name" value="STATOR ELEMENT OF FLAGELLAR MOTOR COMPLEX"/>
    <property type="match status" value="1"/>
</dbReference>
<keyword evidence="2 4" id="KW-0472">Membrane</keyword>
<organism evidence="7 8">
    <name type="scientific">Thalassococcus profundi</name>
    <dbReference type="NCBI Taxonomy" id="2282382"/>
    <lineage>
        <taxon>Bacteria</taxon>
        <taxon>Pseudomonadati</taxon>
        <taxon>Pseudomonadota</taxon>
        <taxon>Alphaproteobacteria</taxon>
        <taxon>Rhodobacterales</taxon>
        <taxon>Roseobacteraceae</taxon>
        <taxon>Thalassococcus</taxon>
    </lineage>
</organism>
<evidence type="ECO:0000256" key="2">
    <source>
        <dbReference type="ARBA" id="ARBA00023136"/>
    </source>
</evidence>
<dbReference type="InterPro" id="IPR050330">
    <property type="entry name" value="Bact_OuterMem_StrucFunc"/>
</dbReference>
<evidence type="ECO:0000256" key="4">
    <source>
        <dbReference type="PROSITE-ProRule" id="PRU00473"/>
    </source>
</evidence>
<dbReference type="Pfam" id="PF00691">
    <property type="entry name" value="OmpA"/>
    <property type="match status" value="1"/>
</dbReference>
<keyword evidence="3" id="KW-0998">Cell outer membrane</keyword>
<dbReference type="InterPro" id="IPR036737">
    <property type="entry name" value="OmpA-like_sf"/>
</dbReference>
<evidence type="ECO:0000256" key="1">
    <source>
        <dbReference type="ARBA" id="ARBA00004442"/>
    </source>
</evidence>
<dbReference type="PRINTS" id="PR01021">
    <property type="entry name" value="OMPADOMAIN"/>
</dbReference>
<dbReference type="OrthoDB" id="9792021at2"/>
<reference evidence="7 8" key="1">
    <citation type="submission" date="2018-07" db="EMBL/GenBank/DDBJ databases">
        <title>Thalassococcus profundi sp. nov., a marine bacterium isolated from deep seawater of Okinawa Trough.</title>
        <authorList>
            <person name="Yu M."/>
        </authorList>
    </citation>
    <scope>NUCLEOTIDE SEQUENCE [LARGE SCALE GENOMIC DNA]</scope>
    <source>
        <strain evidence="7 8">WRAS1</strain>
    </source>
</reference>
<dbReference type="CDD" id="cd07185">
    <property type="entry name" value="OmpA_C-like"/>
    <property type="match status" value="1"/>
</dbReference>
<dbReference type="InterPro" id="IPR006665">
    <property type="entry name" value="OmpA-like"/>
</dbReference>
<dbReference type="PROSITE" id="PS51123">
    <property type="entry name" value="OMPA_2"/>
    <property type="match status" value="1"/>
</dbReference>
<dbReference type="Proteomes" id="UP000253977">
    <property type="component" value="Unassembled WGS sequence"/>
</dbReference>
<feature type="domain" description="OmpA-like" evidence="6">
    <location>
        <begin position="104"/>
        <end position="218"/>
    </location>
</feature>
<comment type="caution">
    <text evidence="7">The sequence shown here is derived from an EMBL/GenBank/DDBJ whole genome shotgun (WGS) entry which is preliminary data.</text>
</comment>
<dbReference type="Gene3D" id="3.30.1330.60">
    <property type="entry name" value="OmpA-like domain"/>
    <property type="match status" value="1"/>
</dbReference>
<protein>
    <submittedName>
        <fullName evidence="7">OmpA family protein</fullName>
    </submittedName>
</protein>
<keyword evidence="8" id="KW-1185">Reference proteome</keyword>
<evidence type="ECO:0000259" key="6">
    <source>
        <dbReference type="PROSITE" id="PS51123"/>
    </source>
</evidence>
<dbReference type="AlphaFoldDB" id="A0A369TI59"/>
<dbReference type="GO" id="GO:0009279">
    <property type="term" value="C:cell outer membrane"/>
    <property type="evidence" value="ECO:0007669"/>
    <property type="project" value="UniProtKB-SubCell"/>
</dbReference>
<accession>A0A369TI59</accession>
<name>A0A369TI59_9RHOB</name>
<keyword evidence="5" id="KW-0732">Signal</keyword>
<evidence type="ECO:0000256" key="3">
    <source>
        <dbReference type="ARBA" id="ARBA00023237"/>
    </source>
</evidence>
<proteinExistence type="predicted"/>
<evidence type="ECO:0000313" key="8">
    <source>
        <dbReference type="Proteomes" id="UP000253977"/>
    </source>
</evidence>
<dbReference type="EMBL" id="QPMK01000024">
    <property type="protein sequence ID" value="RDD64314.1"/>
    <property type="molecule type" value="Genomic_DNA"/>
</dbReference>